<organism evidence="3 4">
    <name type="scientific">Dichomitus squalens (strain LYAD-421)</name>
    <name type="common">Western red white-rot fungus</name>
    <dbReference type="NCBI Taxonomy" id="732165"/>
    <lineage>
        <taxon>Eukaryota</taxon>
        <taxon>Fungi</taxon>
        <taxon>Dikarya</taxon>
        <taxon>Basidiomycota</taxon>
        <taxon>Agaricomycotina</taxon>
        <taxon>Agaricomycetes</taxon>
        <taxon>Polyporales</taxon>
        <taxon>Polyporaceae</taxon>
        <taxon>Dichomitus</taxon>
    </lineage>
</organism>
<feature type="compositionally biased region" description="Basic and acidic residues" evidence="2">
    <location>
        <begin position="372"/>
        <end position="402"/>
    </location>
</feature>
<evidence type="ECO:0000313" key="3">
    <source>
        <dbReference type="EMBL" id="EJF62262.1"/>
    </source>
</evidence>
<dbReference type="HOGENOM" id="CLU_008847_0_0_1"/>
<sequence>MSLLDSRALTPDSQLTSSLHRATTTIDELTHALTSVSRVSSPDPDNVATCCCGREDCETSKSWAAFKTKLESRLVLSAEVGRALLERHEALVRRQERKLPSESDDDEDDTISFHSSVDVRVAELVKQNALLEKRLTQALMHTEMGETSKKTLLQELEEARTDVARLSSQNARAVGLENRLAVALQEKDDLKQELDSATQRTRMTESRIISYREKCAKLQAQVLRLREDLDVQRTHRQELSQEILSDAKQRLEQLQYHQLGHSADVHDAEVTKVLESLVADNEALKRDNAELQNLLGAEREELHSLQEELEERRASDTPFRRGHRFTHSGNSFTFHDTFSPLSPTFPIGTAPTASLLRSRLQSENATSQRRSLSAERSRELSIRRPFEPLTPETERRPLSPDSHIHAGSKWTSFANPRATYAHSHISFDDREGNTVSPERPRAQKPLLLLTRDRGVQTDLTWNTTSALSPSPIPRAFGDHVSSHDGQSESSSLTDNVHSSAVGVIVERATTLLNRMAQADALTLTNRLKRQHLLGADVGHLSRTTVTAILNDATALRTHFRAFLEDEKMTTTCTRRDLRGLLKLVKDVFTELGELRVTLNAVILDPTVAGKVSEMAMHPSKAQATDSAAKDGATGANGHSWMAPLSKLLGLPGGGASPSESAASSALSPTARNLGRGRPPPRIAPKLQPALSASAMTVNVEFSGAAVGRAVTSTYSAHPGRVSNFGSLATPGSSTSATSPPIAQPTPRQDLSRSVMGIFAGAPRPAEGDPWIVIPRPPSSSRKLSGTTSTMGLNKASATIGRASLRGATHGKRLSRIVDAVIDSPQPGGGETSDQGSDENNGPPPALERALRRGLSDSSIRTTFTQHGEDPQPDNHAGSAQPADRESVLQALSRKMQAFRFMSATPAIAEATVSTASGETSISRPQTPVSRKNTKASEQANTPKSSPPRPIPKAHGQSEQLTTSLFDISSWTAGYPDVRDNDPTIPTPYYASSPRDEVYMERSWRRERDI</sequence>
<dbReference type="RefSeq" id="XP_007364974.1">
    <property type="nucleotide sequence ID" value="XM_007364912.1"/>
</dbReference>
<evidence type="ECO:0000256" key="1">
    <source>
        <dbReference type="SAM" id="Coils"/>
    </source>
</evidence>
<dbReference type="GeneID" id="18844579"/>
<feature type="region of interest" description="Disordered" evidence="2">
    <location>
        <begin position="715"/>
        <end position="792"/>
    </location>
</feature>
<feature type="region of interest" description="Disordered" evidence="2">
    <location>
        <begin position="358"/>
        <end position="402"/>
    </location>
</feature>
<gene>
    <name evidence="3" type="ORF">DICSQDRAFT_85001</name>
</gene>
<dbReference type="Proteomes" id="UP000053319">
    <property type="component" value="Unassembled WGS sequence"/>
</dbReference>
<accession>R7T2Y4</accession>
<feature type="coiled-coil region" evidence="1">
    <location>
        <begin position="149"/>
        <end position="228"/>
    </location>
</feature>
<feature type="compositionally biased region" description="Polar residues" evidence="2">
    <location>
        <begin position="778"/>
        <end position="791"/>
    </location>
</feature>
<feature type="compositionally biased region" description="Polar residues" evidence="2">
    <location>
        <begin position="912"/>
        <end position="943"/>
    </location>
</feature>
<dbReference type="AlphaFoldDB" id="R7T2Y4"/>
<feature type="region of interest" description="Disordered" evidence="2">
    <location>
        <begin position="912"/>
        <end position="964"/>
    </location>
</feature>
<dbReference type="OrthoDB" id="4088568at2759"/>
<protein>
    <submittedName>
        <fullName evidence="3">Uncharacterized protein</fullName>
    </submittedName>
</protein>
<dbReference type="EMBL" id="JH719406">
    <property type="protein sequence ID" value="EJF62262.1"/>
    <property type="molecule type" value="Genomic_DNA"/>
</dbReference>
<feature type="region of interest" description="Disordered" evidence="2">
    <location>
        <begin position="862"/>
        <end position="885"/>
    </location>
</feature>
<proteinExistence type="predicted"/>
<dbReference type="OMA" id="SETPEYQ"/>
<feature type="region of interest" description="Disordered" evidence="2">
    <location>
        <begin position="651"/>
        <end position="685"/>
    </location>
</feature>
<feature type="coiled-coil region" evidence="1">
    <location>
        <begin position="274"/>
        <end position="315"/>
    </location>
</feature>
<feature type="region of interest" description="Disordered" evidence="2">
    <location>
        <begin position="971"/>
        <end position="990"/>
    </location>
</feature>
<keyword evidence="1" id="KW-0175">Coiled coil</keyword>
<evidence type="ECO:0000313" key="4">
    <source>
        <dbReference type="Proteomes" id="UP000053319"/>
    </source>
</evidence>
<reference evidence="3 4" key="1">
    <citation type="journal article" date="2012" name="Science">
        <title>The Paleozoic origin of enzymatic lignin decomposition reconstructed from 31 fungal genomes.</title>
        <authorList>
            <person name="Floudas D."/>
            <person name="Binder M."/>
            <person name="Riley R."/>
            <person name="Barry K."/>
            <person name="Blanchette R.A."/>
            <person name="Henrissat B."/>
            <person name="Martinez A.T."/>
            <person name="Otillar R."/>
            <person name="Spatafora J.W."/>
            <person name="Yadav J.S."/>
            <person name="Aerts A."/>
            <person name="Benoit I."/>
            <person name="Boyd A."/>
            <person name="Carlson A."/>
            <person name="Copeland A."/>
            <person name="Coutinho P.M."/>
            <person name="de Vries R.P."/>
            <person name="Ferreira P."/>
            <person name="Findley K."/>
            <person name="Foster B."/>
            <person name="Gaskell J."/>
            <person name="Glotzer D."/>
            <person name="Gorecki P."/>
            <person name="Heitman J."/>
            <person name="Hesse C."/>
            <person name="Hori C."/>
            <person name="Igarashi K."/>
            <person name="Jurgens J.A."/>
            <person name="Kallen N."/>
            <person name="Kersten P."/>
            <person name="Kohler A."/>
            <person name="Kuees U."/>
            <person name="Kumar T.K.A."/>
            <person name="Kuo A."/>
            <person name="LaButti K."/>
            <person name="Larrondo L.F."/>
            <person name="Lindquist E."/>
            <person name="Ling A."/>
            <person name="Lombard V."/>
            <person name="Lucas S."/>
            <person name="Lundell T."/>
            <person name="Martin R."/>
            <person name="McLaughlin D.J."/>
            <person name="Morgenstern I."/>
            <person name="Morin E."/>
            <person name="Murat C."/>
            <person name="Nagy L.G."/>
            <person name="Nolan M."/>
            <person name="Ohm R.A."/>
            <person name="Patyshakuliyeva A."/>
            <person name="Rokas A."/>
            <person name="Ruiz-Duenas F.J."/>
            <person name="Sabat G."/>
            <person name="Salamov A."/>
            <person name="Samejima M."/>
            <person name="Schmutz J."/>
            <person name="Slot J.C."/>
            <person name="St John F."/>
            <person name="Stenlid J."/>
            <person name="Sun H."/>
            <person name="Sun S."/>
            <person name="Syed K."/>
            <person name="Tsang A."/>
            <person name="Wiebenga A."/>
            <person name="Young D."/>
            <person name="Pisabarro A."/>
            <person name="Eastwood D.C."/>
            <person name="Martin F."/>
            <person name="Cullen D."/>
            <person name="Grigoriev I.V."/>
            <person name="Hibbett D.S."/>
        </authorList>
    </citation>
    <scope>NUCLEOTIDE SEQUENCE [LARGE SCALE GENOMIC DNA]</scope>
    <source>
        <strain evidence="3 4">LYAD-421 SS1</strain>
    </source>
</reference>
<name>R7T2Y4_DICSQ</name>
<feature type="compositionally biased region" description="Low complexity" evidence="2">
    <location>
        <begin position="726"/>
        <end position="746"/>
    </location>
</feature>
<feature type="region of interest" description="Disordered" evidence="2">
    <location>
        <begin position="821"/>
        <end position="848"/>
    </location>
</feature>
<evidence type="ECO:0000256" key="2">
    <source>
        <dbReference type="SAM" id="MobiDB-lite"/>
    </source>
</evidence>
<dbReference type="KEGG" id="dsq:DICSQDRAFT_85001"/>
<feature type="compositionally biased region" description="Low complexity" evidence="2">
    <location>
        <begin position="656"/>
        <end position="668"/>
    </location>
</feature>